<evidence type="ECO:0000313" key="1">
    <source>
        <dbReference type="EMBL" id="MBB5684318.1"/>
    </source>
</evidence>
<dbReference type="AlphaFoldDB" id="A0A7W9ECI9"/>
<reference evidence="1 2" key="1">
    <citation type="submission" date="2020-08" db="EMBL/GenBank/DDBJ databases">
        <title>Genomic Encyclopedia of Type Strains, Phase IV (KMG-IV): sequencing the most valuable type-strain genomes for metagenomic binning, comparative biology and taxonomic classification.</title>
        <authorList>
            <person name="Goeker M."/>
        </authorList>
    </citation>
    <scope>NUCLEOTIDE SEQUENCE [LARGE SCALE GENOMIC DNA]</scope>
    <source>
        <strain evidence="1 2">DSM 25079</strain>
    </source>
</reference>
<name>A0A7W9ECI9_9SPHN</name>
<organism evidence="1 2">
    <name type="scientific">Sphingobium boeckii</name>
    <dbReference type="NCBI Taxonomy" id="1082345"/>
    <lineage>
        <taxon>Bacteria</taxon>
        <taxon>Pseudomonadati</taxon>
        <taxon>Pseudomonadota</taxon>
        <taxon>Alphaproteobacteria</taxon>
        <taxon>Sphingomonadales</taxon>
        <taxon>Sphingomonadaceae</taxon>
        <taxon>Sphingobium</taxon>
    </lineage>
</organism>
<gene>
    <name evidence="1" type="ORF">FHS49_000309</name>
</gene>
<dbReference type="RefSeq" id="WP_184014553.1">
    <property type="nucleotide sequence ID" value="NZ_JACIJC010000001.1"/>
</dbReference>
<keyword evidence="2" id="KW-1185">Reference proteome</keyword>
<proteinExistence type="predicted"/>
<dbReference type="Proteomes" id="UP000549617">
    <property type="component" value="Unassembled WGS sequence"/>
</dbReference>
<sequence>MRVETIALERTAVLGMARRYAKGVRAMVSQRRLTAEEGTLAIEQVKNFANGVAAGLHRHEIDPVGARKAIRAALREEGLLEVRRG</sequence>
<comment type="caution">
    <text evidence="1">The sequence shown here is derived from an EMBL/GenBank/DDBJ whole genome shotgun (WGS) entry which is preliminary data.</text>
</comment>
<protein>
    <submittedName>
        <fullName evidence="1">Uncharacterized protein</fullName>
    </submittedName>
</protein>
<accession>A0A7W9ECI9</accession>
<dbReference type="EMBL" id="JACIJC010000001">
    <property type="protein sequence ID" value="MBB5684318.1"/>
    <property type="molecule type" value="Genomic_DNA"/>
</dbReference>
<evidence type="ECO:0000313" key="2">
    <source>
        <dbReference type="Proteomes" id="UP000549617"/>
    </source>
</evidence>